<reference evidence="2" key="1">
    <citation type="submission" date="2021-01" db="EMBL/GenBank/DDBJ databases">
        <title>Caligus Genome Assembly.</title>
        <authorList>
            <person name="Gallardo-Escarate C."/>
        </authorList>
    </citation>
    <scope>NUCLEOTIDE SEQUENCE [LARGE SCALE GENOMIC DNA]</scope>
</reference>
<accession>A0A7T8QU86</accession>
<dbReference type="EMBL" id="CP045894">
    <property type="protein sequence ID" value="QQP55278.1"/>
    <property type="molecule type" value="Genomic_DNA"/>
</dbReference>
<dbReference type="AlphaFoldDB" id="A0A7T8QU86"/>
<feature type="non-terminal residue" evidence="1">
    <location>
        <position position="117"/>
    </location>
</feature>
<dbReference type="InterPro" id="IPR036691">
    <property type="entry name" value="Endo/exonu/phosph_ase_sf"/>
</dbReference>
<dbReference type="Gene3D" id="3.60.10.10">
    <property type="entry name" value="Endonuclease/exonuclease/phosphatase"/>
    <property type="match status" value="1"/>
</dbReference>
<protein>
    <recommendedName>
        <fullName evidence="3">Endonuclease/exonuclease/phosphatase domain-containing protein</fullName>
    </recommendedName>
</protein>
<keyword evidence="2" id="KW-1185">Reference proteome</keyword>
<gene>
    <name evidence="1" type="ORF">FKW44_008417</name>
</gene>
<dbReference type="SUPFAM" id="SSF56219">
    <property type="entry name" value="DNase I-like"/>
    <property type="match status" value="1"/>
</dbReference>
<evidence type="ECO:0000313" key="2">
    <source>
        <dbReference type="Proteomes" id="UP000595437"/>
    </source>
</evidence>
<dbReference type="OrthoDB" id="8961218at2759"/>
<organism evidence="1 2">
    <name type="scientific">Caligus rogercresseyi</name>
    <name type="common">Sea louse</name>
    <dbReference type="NCBI Taxonomy" id="217165"/>
    <lineage>
        <taxon>Eukaryota</taxon>
        <taxon>Metazoa</taxon>
        <taxon>Ecdysozoa</taxon>
        <taxon>Arthropoda</taxon>
        <taxon>Crustacea</taxon>
        <taxon>Multicrustacea</taxon>
        <taxon>Hexanauplia</taxon>
        <taxon>Copepoda</taxon>
        <taxon>Siphonostomatoida</taxon>
        <taxon>Caligidae</taxon>
        <taxon>Caligus</taxon>
    </lineage>
</organism>
<evidence type="ECO:0000313" key="1">
    <source>
        <dbReference type="EMBL" id="QQP55278.1"/>
    </source>
</evidence>
<sequence length="117" mass="12964">LMKYLMYVGWPDIIVLTDTRTTIKGFHGIPTSYEVFEAYSSSSKRGVAILVKDIFKPKLVLANNSGNLCYVQIRRGCSVIDILGTYGPNEDNPNFYACELLPLIGSKSTIIIGDLNL</sequence>
<feature type="non-terminal residue" evidence="1">
    <location>
        <position position="1"/>
    </location>
</feature>
<name>A0A7T8QU86_CALRO</name>
<evidence type="ECO:0008006" key="3">
    <source>
        <dbReference type="Google" id="ProtNLM"/>
    </source>
</evidence>
<dbReference type="Proteomes" id="UP000595437">
    <property type="component" value="Chromosome 5"/>
</dbReference>
<proteinExistence type="predicted"/>